<dbReference type="GO" id="GO:0018786">
    <property type="term" value="F:haloalkane dehalogenase activity"/>
    <property type="evidence" value="ECO:0007669"/>
    <property type="project" value="UniProtKB-EC"/>
</dbReference>
<evidence type="ECO:0000256" key="1">
    <source>
        <dbReference type="ARBA" id="ARBA00022801"/>
    </source>
</evidence>
<dbReference type="InterPro" id="IPR000073">
    <property type="entry name" value="AB_hydrolase_1"/>
</dbReference>
<dbReference type="SUPFAM" id="SSF53474">
    <property type="entry name" value="alpha/beta-Hydrolases"/>
    <property type="match status" value="1"/>
</dbReference>
<dbReference type="PRINTS" id="PR00412">
    <property type="entry name" value="EPOXHYDRLASE"/>
</dbReference>
<evidence type="ECO:0000313" key="4">
    <source>
        <dbReference type="Proteomes" id="UP001143307"/>
    </source>
</evidence>
<comment type="caution">
    <text evidence="3">The sequence shown here is derived from an EMBL/GenBank/DDBJ whole genome shotgun (WGS) entry which is preliminary data.</text>
</comment>
<dbReference type="RefSeq" id="WP_279254154.1">
    <property type="nucleotide sequence ID" value="NZ_SHNP01000008.1"/>
</dbReference>
<dbReference type="PANTHER" id="PTHR43329">
    <property type="entry name" value="EPOXIDE HYDROLASE"/>
    <property type="match status" value="1"/>
</dbReference>
<dbReference type="EMBL" id="SHNP01000008">
    <property type="protein sequence ID" value="MCX2975516.1"/>
    <property type="molecule type" value="Genomic_DNA"/>
</dbReference>
<keyword evidence="1 3" id="KW-0378">Hydrolase</keyword>
<dbReference type="NCBIfam" id="NF002938">
    <property type="entry name" value="PRK03592.1"/>
    <property type="match status" value="1"/>
</dbReference>
<sequence>MNTVFPYKKKFKTIQGLEMAYIDEGSGDPIVFLHGNPTSSYLWRNIMPYFEGQGRVIAPDLIGMGDSEKLPDSGVGRYTFVEHREYLFALFDELGIDKNVTLVIHDWGSALGFHWAHTHHEVVKAIAFMEAIITPIPKWELFPADAVPFFQGFRSEAGEKMILEDNMFVEKILPAMVLRTLSSEEMDVYRKPFLHAGEDRRPTLTFPRELPIEGEPKQVVDTVSAYADWLSETQIPKFFVNAEPGTLSGQSRSFIRTLPNLTEITVQGYHFIQEDAPDEIGERISEWLAKL</sequence>
<keyword evidence="4" id="KW-1185">Reference proteome</keyword>
<protein>
    <submittedName>
        <fullName evidence="3">Haloalkane dehalogenase</fullName>
        <ecNumber evidence="3">3.8.1.5</ecNumber>
    </submittedName>
</protein>
<gene>
    <name evidence="3" type="ORF">EYC87_18195</name>
</gene>
<dbReference type="EC" id="3.8.1.5" evidence="3"/>
<dbReference type="Pfam" id="PF00561">
    <property type="entry name" value="Abhydrolase_1"/>
    <property type="match status" value="1"/>
</dbReference>
<dbReference type="Proteomes" id="UP001143307">
    <property type="component" value="Unassembled WGS sequence"/>
</dbReference>
<dbReference type="Gene3D" id="3.40.50.1820">
    <property type="entry name" value="alpha/beta hydrolase"/>
    <property type="match status" value="1"/>
</dbReference>
<organism evidence="3 4">
    <name type="scientific">Candidatus Seongchinamella marina</name>
    <dbReference type="NCBI Taxonomy" id="2518990"/>
    <lineage>
        <taxon>Bacteria</taxon>
        <taxon>Pseudomonadati</taxon>
        <taxon>Pseudomonadota</taxon>
        <taxon>Gammaproteobacteria</taxon>
        <taxon>Cellvibrionales</taxon>
        <taxon>Halieaceae</taxon>
        <taxon>Seongchinamella</taxon>
    </lineage>
</organism>
<name>A0ABT3SZT5_9GAMM</name>
<proteinExistence type="predicted"/>
<evidence type="ECO:0000259" key="2">
    <source>
        <dbReference type="Pfam" id="PF00561"/>
    </source>
</evidence>
<reference evidence="3" key="1">
    <citation type="submission" date="2019-02" db="EMBL/GenBank/DDBJ databases">
        <authorList>
            <person name="Li S.-H."/>
        </authorList>
    </citation>
    <scope>NUCLEOTIDE SEQUENCE</scope>
    <source>
        <strain evidence="3">IMCC8485</strain>
    </source>
</reference>
<dbReference type="InterPro" id="IPR029058">
    <property type="entry name" value="AB_hydrolase_fold"/>
</dbReference>
<dbReference type="InterPro" id="IPR000639">
    <property type="entry name" value="Epox_hydrolase-like"/>
</dbReference>
<evidence type="ECO:0000313" key="3">
    <source>
        <dbReference type="EMBL" id="MCX2975516.1"/>
    </source>
</evidence>
<accession>A0ABT3SZT5</accession>
<feature type="domain" description="AB hydrolase-1" evidence="2">
    <location>
        <begin position="29"/>
        <end position="276"/>
    </location>
</feature>